<gene>
    <name evidence="2" type="ORF">COS78_02900</name>
</gene>
<organism evidence="2 3">
    <name type="scientific">Candidatus Shapirobacteria bacterium CG06_land_8_20_14_3_00_40_12</name>
    <dbReference type="NCBI Taxonomy" id="1974881"/>
    <lineage>
        <taxon>Bacteria</taxon>
        <taxon>Candidatus Shapironibacteriota</taxon>
    </lineage>
</organism>
<dbReference type="EMBL" id="PEWA01000039">
    <property type="protein sequence ID" value="PIU73321.1"/>
    <property type="molecule type" value="Genomic_DNA"/>
</dbReference>
<keyword evidence="1" id="KW-1133">Transmembrane helix</keyword>
<protein>
    <submittedName>
        <fullName evidence="2">Uncharacterized protein</fullName>
    </submittedName>
</protein>
<dbReference type="AlphaFoldDB" id="A0A2M7ART2"/>
<keyword evidence="1" id="KW-0812">Transmembrane</keyword>
<name>A0A2M7ART2_9BACT</name>
<reference evidence="3" key="1">
    <citation type="submission" date="2017-09" db="EMBL/GenBank/DDBJ databases">
        <title>Depth-based differentiation of microbial function through sediment-hosted aquifers and enrichment of novel symbionts in the deep terrestrial subsurface.</title>
        <authorList>
            <person name="Probst A.J."/>
            <person name="Ladd B."/>
            <person name="Jarett J.K."/>
            <person name="Geller-Mcgrath D.E."/>
            <person name="Sieber C.M.K."/>
            <person name="Emerson J.B."/>
            <person name="Anantharaman K."/>
            <person name="Thomas B.C."/>
            <person name="Malmstrom R."/>
            <person name="Stieglmeier M."/>
            <person name="Klingl A."/>
            <person name="Woyke T."/>
            <person name="Ryan C.M."/>
            <person name="Banfield J.F."/>
        </authorList>
    </citation>
    <scope>NUCLEOTIDE SEQUENCE [LARGE SCALE GENOMIC DNA]</scope>
</reference>
<evidence type="ECO:0000256" key="1">
    <source>
        <dbReference type="SAM" id="Phobius"/>
    </source>
</evidence>
<evidence type="ECO:0000313" key="3">
    <source>
        <dbReference type="Proteomes" id="UP000231407"/>
    </source>
</evidence>
<sequence length="137" mass="15815">MKIKINTYGWSGPLLIAITLINLFSVMKFSAGERYVARLNRWYSLASLGKWTAANKLEKRLDPADTEWYKNRNKAEDLKIRLNELTIKSDKTADDWMEVASIQSRLQKTDGAKVSVKKAHELDPIRSDIEKIYFSSF</sequence>
<evidence type="ECO:0000313" key="2">
    <source>
        <dbReference type="EMBL" id="PIU73321.1"/>
    </source>
</evidence>
<feature type="transmembrane region" description="Helical" evidence="1">
    <location>
        <begin position="12"/>
        <end position="31"/>
    </location>
</feature>
<comment type="caution">
    <text evidence="2">The sequence shown here is derived from an EMBL/GenBank/DDBJ whole genome shotgun (WGS) entry which is preliminary data.</text>
</comment>
<proteinExistence type="predicted"/>
<dbReference type="Proteomes" id="UP000231407">
    <property type="component" value="Unassembled WGS sequence"/>
</dbReference>
<accession>A0A2M7ART2</accession>
<keyword evidence="1" id="KW-0472">Membrane</keyword>